<reference evidence="2 3" key="1">
    <citation type="submission" date="2022-04" db="EMBL/GenBank/DDBJ databases">
        <title>Gracilibacillus sp. isolated from saltern.</title>
        <authorList>
            <person name="Won M."/>
            <person name="Lee C.-M."/>
            <person name="Woen H.-Y."/>
            <person name="Kwon S.-W."/>
        </authorList>
    </citation>
    <scope>NUCLEOTIDE SEQUENCE [LARGE SCALE GENOMIC DNA]</scope>
    <source>
        <strain evidence="2 3">SSWR10-1</strain>
    </source>
</reference>
<dbReference type="Pfam" id="PF03009">
    <property type="entry name" value="GDPD"/>
    <property type="match status" value="1"/>
</dbReference>
<protein>
    <submittedName>
        <fullName evidence="2">Glycerophosphodiester phosphodiesterase</fullName>
    </submittedName>
</protein>
<dbReference type="Gene3D" id="3.20.20.190">
    <property type="entry name" value="Phosphatidylinositol (PI) phosphodiesterase"/>
    <property type="match status" value="1"/>
</dbReference>
<dbReference type="PROSITE" id="PS51704">
    <property type="entry name" value="GP_PDE"/>
    <property type="match status" value="1"/>
</dbReference>
<dbReference type="CDD" id="cd08563">
    <property type="entry name" value="GDPD_TtGDE_like"/>
    <property type="match status" value="1"/>
</dbReference>
<evidence type="ECO:0000313" key="3">
    <source>
        <dbReference type="Proteomes" id="UP000831782"/>
    </source>
</evidence>
<organism evidence="2 3">
    <name type="scientific">Gracilibacillus caseinilyticus</name>
    <dbReference type="NCBI Taxonomy" id="2932256"/>
    <lineage>
        <taxon>Bacteria</taxon>
        <taxon>Bacillati</taxon>
        <taxon>Bacillota</taxon>
        <taxon>Bacilli</taxon>
        <taxon>Bacillales</taxon>
        <taxon>Bacillaceae</taxon>
        <taxon>Gracilibacillus</taxon>
    </lineage>
</organism>
<dbReference type="PANTHER" id="PTHR46211:SF1">
    <property type="entry name" value="GLYCEROPHOSPHODIESTER PHOSPHODIESTERASE, CYTOPLASMIC"/>
    <property type="match status" value="1"/>
</dbReference>
<dbReference type="EMBL" id="CP095072">
    <property type="protein sequence ID" value="UOQ47517.1"/>
    <property type="molecule type" value="Genomic_DNA"/>
</dbReference>
<dbReference type="SUPFAM" id="SSF51695">
    <property type="entry name" value="PLC-like phosphodiesterases"/>
    <property type="match status" value="1"/>
</dbReference>
<accession>A0ABY4EUH1</accession>
<keyword evidence="3" id="KW-1185">Reference proteome</keyword>
<dbReference type="InterPro" id="IPR030395">
    <property type="entry name" value="GP_PDE_dom"/>
</dbReference>
<sequence length="241" mass="27631">MIIYAHRGASKHAPENTMPAFDLAYKHEADGIETDVQLTKDGVAVLIHDEKLQRTTNGYGFVKDYTYDELIQLDAGSWKSPKFTNTVIPTLEDLLRWNQDKQLKLNIELKNNVIAYSGLEKTVYQLLQKYSMVKQTVISSFNHDSIAKLKQWSNELDYAFLTSKRDRNLVPFAQSIHAAGIHIQNRLLSNRLVAEAQQHNLYVAVYTVNLPLSIKRAIRMKCHAMFTDIPKLAVDLRKNTR</sequence>
<feature type="domain" description="GP-PDE" evidence="1">
    <location>
        <begin position="1"/>
        <end position="237"/>
    </location>
</feature>
<dbReference type="PANTHER" id="PTHR46211">
    <property type="entry name" value="GLYCEROPHOSPHORYL DIESTER PHOSPHODIESTERASE"/>
    <property type="match status" value="1"/>
</dbReference>
<dbReference type="RefSeq" id="WP_244716741.1">
    <property type="nucleotide sequence ID" value="NZ_CP095072.1"/>
</dbReference>
<dbReference type="InterPro" id="IPR017946">
    <property type="entry name" value="PLC-like_Pdiesterase_TIM-brl"/>
</dbReference>
<proteinExistence type="predicted"/>
<gene>
    <name evidence="2" type="ORF">MUN88_15820</name>
</gene>
<name>A0ABY4EUH1_9BACI</name>
<evidence type="ECO:0000259" key="1">
    <source>
        <dbReference type="PROSITE" id="PS51704"/>
    </source>
</evidence>
<evidence type="ECO:0000313" key="2">
    <source>
        <dbReference type="EMBL" id="UOQ47517.1"/>
    </source>
</evidence>
<dbReference type="Proteomes" id="UP000831782">
    <property type="component" value="Chromosome"/>
</dbReference>